<evidence type="ECO:0000313" key="11">
    <source>
        <dbReference type="Proteomes" id="UP000019335"/>
    </source>
</evidence>
<comment type="catalytic activity">
    <reaction evidence="7">
        <text>oxaloacetate + phosphate = phosphoenolpyruvate + hydrogencarbonate</text>
        <dbReference type="Rhea" id="RHEA:28370"/>
        <dbReference type="ChEBI" id="CHEBI:16452"/>
        <dbReference type="ChEBI" id="CHEBI:17544"/>
        <dbReference type="ChEBI" id="CHEBI:43474"/>
        <dbReference type="ChEBI" id="CHEBI:58702"/>
        <dbReference type="EC" id="4.1.1.31"/>
    </reaction>
</comment>
<gene>
    <name evidence="10" type="primary">PPC</name>
    <name evidence="10" type="ORF">Naga_100016g66</name>
</gene>
<dbReference type="EC" id="4.1.1.31" evidence="3"/>
<protein>
    <recommendedName>
        <fullName evidence="3">phosphoenolpyruvate carboxylase</fullName>
        <ecNumber evidence="3">4.1.1.31</ecNumber>
    </recommendedName>
</protein>
<dbReference type="PANTHER" id="PTHR30523:SF6">
    <property type="entry name" value="PHOSPHOENOLPYRUVATE CARBOXYLASE"/>
    <property type="match status" value="1"/>
</dbReference>
<evidence type="ECO:0000256" key="6">
    <source>
        <dbReference type="ARBA" id="ARBA00023300"/>
    </source>
</evidence>
<evidence type="ECO:0000313" key="10">
    <source>
        <dbReference type="EMBL" id="EWM25152.1"/>
    </source>
</evidence>
<feature type="active site" evidence="9">
    <location>
        <position position="622"/>
    </location>
</feature>
<comment type="caution">
    <text evidence="10">The sequence shown here is derived from an EMBL/GenBank/DDBJ whole genome shotgun (WGS) entry which is preliminary data.</text>
</comment>
<dbReference type="HAMAP" id="MF_00595">
    <property type="entry name" value="PEPcase_type1"/>
    <property type="match status" value="1"/>
</dbReference>
<comment type="similarity">
    <text evidence="2">Belongs to the PEPCase type 1 family.</text>
</comment>
<dbReference type="OrthoDB" id="1365747at2759"/>
<reference evidence="10 11" key="1">
    <citation type="journal article" date="2014" name="Mol. Plant">
        <title>Chromosome Scale Genome Assembly and Transcriptome Profiling of Nannochloropsis gaditana in Nitrogen Depletion.</title>
        <authorList>
            <person name="Corteggiani Carpinelli E."/>
            <person name="Telatin A."/>
            <person name="Vitulo N."/>
            <person name="Forcato C."/>
            <person name="D'Angelo M."/>
            <person name="Schiavon R."/>
            <person name="Vezzi A."/>
            <person name="Giacometti G.M."/>
            <person name="Morosinotto T."/>
            <person name="Valle G."/>
        </authorList>
    </citation>
    <scope>NUCLEOTIDE SEQUENCE [LARGE SCALE GENOMIC DNA]</scope>
    <source>
        <strain evidence="10 11">B-31</strain>
    </source>
</reference>
<dbReference type="InterPro" id="IPR015813">
    <property type="entry name" value="Pyrv/PenolPyrv_kinase-like_dom"/>
</dbReference>
<evidence type="ECO:0000256" key="2">
    <source>
        <dbReference type="ARBA" id="ARBA00008346"/>
    </source>
</evidence>
<evidence type="ECO:0000256" key="3">
    <source>
        <dbReference type="ARBA" id="ARBA00012305"/>
    </source>
</evidence>
<dbReference type="PRINTS" id="PR00150">
    <property type="entry name" value="PEPCARBXLASE"/>
</dbReference>
<dbReference type="PANTHER" id="PTHR30523">
    <property type="entry name" value="PHOSPHOENOLPYRUVATE CARBOXYLASE"/>
    <property type="match status" value="1"/>
</dbReference>
<dbReference type="InterPro" id="IPR033129">
    <property type="entry name" value="PEPCASE_His_AS"/>
</dbReference>
<dbReference type="SUPFAM" id="SSF51621">
    <property type="entry name" value="Phosphoenolpyruvate/pyruvate domain"/>
    <property type="match status" value="1"/>
</dbReference>
<evidence type="ECO:0000256" key="7">
    <source>
        <dbReference type="ARBA" id="ARBA00048995"/>
    </source>
</evidence>
<evidence type="ECO:0000256" key="8">
    <source>
        <dbReference type="PROSITE-ProRule" id="PRU10111"/>
    </source>
</evidence>
<dbReference type="EMBL" id="AZIL01001059">
    <property type="protein sequence ID" value="EWM25152.1"/>
    <property type="molecule type" value="Genomic_DNA"/>
</dbReference>
<feature type="active site" evidence="8">
    <location>
        <position position="202"/>
    </location>
</feature>
<dbReference type="NCBIfam" id="NF000584">
    <property type="entry name" value="PRK00009.1"/>
    <property type="match status" value="1"/>
</dbReference>
<dbReference type="GO" id="GO:0006099">
    <property type="term" value="P:tricarboxylic acid cycle"/>
    <property type="evidence" value="ECO:0007669"/>
    <property type="project" value="InterPro"/>
</dbReference>
<keyword evidence="5" id="KW-0456">Lyase</keyword>
<evidence type="ECO:0000256" key="1">
    <source>
        <dbReference type="ARBA" id="ARBA00001946"/>
    </source>
</evidence>
<dbReference type="Pfam" id="PF00311">
    <property type="entry name" value="PEPcase"/>
    <property type="match status" value="1"/>
</dbReference>
<dbReference type="GO" id="GO:0008964">
    <property type="term" value="F:phosphoenolpyruvate carboxylase activity"/>
    <property type="evidence" value="ECO:0007669"/>
    <property type="project" value="UniProtKB-EC"/>
</dbReference>
<comment type="cofactor">
    <cofactor evidence="1">
        <name>Mg(2+)</name>
        <dbReference type="ChEBI" id="CHEBI:18420"/>
    </cofactor>
</comment>
<keyword evidence="10" id="KW-0670">Pyruvate</keyword>
<evidence type="ECO:0000256" key="9">
    <source>
        <dbReference type="PROSITE-ProRule" id="PRU10112"/>
    </source>
</evidence>
<name>W7TGA1_9STRA</name>
<dbReference type="InterPro" id="IPR018129">
    <property type="entry name" value="PEP_COase_Lys_AS"/>
</dbReference>
<dbReference type="InterPro" id="IPR022805">
    <property type="entry name" value="PEP_COase_bac/pln-type"/>
</dbReference>
<keyword evidence="11" id="KW-1185">Reference proteome</keyword>
<sequence>MMLRVGSLVPCAVRRPVQAHLFALRSSQRALSSSLGGGGLSKLQTSGAEGELHSTHEQHAMLRSDVKSLGRMLGHAISVHSGDDIFQKVERLRRLAKEWRDGDKGALHALNKEVAQFTGEEHYHVSRAFANFLALANTAETHNKVRRLRDELSATTAVLPLPFREDACLGNIERLLKQEKVSREKIYEAITSQKIELVLTAHPTEVNRRTYLNKHKKVAMAMEQLHFHGKLTPYEKAEVEESLKREITSIWNSEMIRRTKPTPVDEARSGLAVVEQVLWDAVPSFLRKLDATVQMTLGKRLPITAAPVCFASWMGGDRDGNPFVTPQITRTVALRARWQAMRLLIRDIRELKMVLSSTKCSEELRIVVGKDAREPYRDVVKEIEEDVEATIESINDLFASDGTLAATEIPELPIMTTSQVLDKLLLLHRSLCETQQGLIADGLLTDTIRRLKCFGVTLLPLDVRQESTVHTETLDAVTRYLGLGSYAQWDEETRMSWLNTELTAKRPLLPKEQPLASNKDFTFSAAVVDCLETFRMIAGMGEESLGAYVISMAKAPSDVLAVKLLMKEFGLKRNMRVVPLFETLDDLNQSEVTMATLFSHPWYRGHIQGKQEIMIGYSDSSKDAGRLAALWAQYEAQERLANLGSKHDVELTFFHGKGGTVSRGGNPCMYKALIGMPPNTLNGRFRVTEQGEMITQNFGHRAVAEATLDLYNAGVLAEFFQEPVNPPEAWRQVMKELSSIGCEHYRATVRQDPRFVPYFRAATPEQELGSANIGSRPQKRRPGGVETLRAIPWVFSWTQTRLHLSAWLGVGEALEAVMASPEHASTLAEMYKHWPFLHTNMDLVDMILAKADKEIAENYDHLLVSDPEQKKLGIELRAKLEDTTKAVLKLSGEQKLQQYNPVLQWAIVLRNAYVDPLNILQAHVLKRLRTEEYKSEDEKQRLQDALVVTINGISAGMRNSG</sequence>
<proteinExistence type="inferred from homology"/>
<keyword evidence="6" id="KW-0120">Carbon dioxide fixation</keyword>
<dbReference type="AlphaFoldDB" id="W7TGA1"/>
<evidence type="ECO:0000256" key="5">
    <source>
        <dbReference type="ARBA" id="ARBA00023239"/>
    </source>
</evidence>
<dbReference type="Proteomes" id="UP000019335">
    <property type="component" value="Chromosome 12"/>
</dbReference>
<accession>W7TGA1</accession>
<evidence type="ECO:0000256" key="4">
    <source>
        <dbReference type="ARBA" id="ARBA00022842"/>
    </source>
</evidence>
<dbReference type="PROSITE" id="PS00393">
    <property type="entry name" value="PEPCASE_2"/>
    <property type="match status" value="1"/>
</dbReference>
<dbReference type="InterPro" id="IPR021135">
    <property type="entry name" value="PEP_COase"/>
</dbReference>
<dbReference type="PROSITE" id="PS00781">
    <property type="entry name" value="PEPCASE_1"/>
    <property type="match status" value="1"/>
</dbReference>
<dbReference type="Gene3D" id="1.20.1440.90">
    <property type="entry name" value="Phosphoenolpyruvate/pyruvate domain"/>
    <property type="match status" value="1"/>
</dbReference>
<dbReference type="GO" id="GO:0005829">
    <property type="term" value="C:cytosol"/>
    <property type="evidence" value="ECO:0007669"/>
    <property type="project" value="TreeGrafter"/>
</dbReference>
<dbReference type="GO" id="GO:0015977">
    <property type="term" value="P:carbon fixation"/>
    <property type="evidence" value="ECO:0007669"/>
    <property type="project" value="UniProtKB-KW"/>
</dbReference>
<organism evidence="10 11">
    <name type="scientific">Nannochloropsis gaditana</name>
    <dbReference type="NCBI Taxonomy" id="72520"/>
    <lineage>
        <taxon>Eukaryota</taxon>
        <taxon>Sar</taxon>
        <taxon>Stramenopiles</taxon>
        <taxon>Ochrophyta</taxon>
        <taxon>Eustigmatophyceae</taxon>
        <taxon>Eustigmatales</taxon>
        <taxon>Monodopsidaceae</taxon>
        <taxon>Nannochloropsis</taxon>
    </lineage>
</organism>
<keyword evidence="4" id="KW-0460">Magnesium</keyword>